<comment type="caution">
    <text evidence="2">The sequence shown here is derived from an EMBL/GenBank/DDBJ whole genome shotgun (WGS) entry which is preliminary data.</text>
</comment>
<proteinExistence type="predicted"/>
<dbReference type="Pfam" id="PF01909">
    <property type="entry name" value="NTP_transf_2"/>
    <property type="match status" value="1"/>
</dbReference>
<dbReference type="SUPFAM" id="SSF81301">
    <property type="entry name" value="Nucleotidyltransferase"/>
    <property type="match status" value="1"/>
</dbReference>
<name>A0ABS0GVG8_9ACTN</name>
<dbReference type="InterPro" id="IPR002934">
    <property type="entry name" value="Polymerase_NTP_transf_dom"/>
</dbReference>
<reference evidence="2 3" key="1">
    <citation type="submission" date="2020-11" db="EMBL/GenBank/DDBJ databases">
        <title>A novel isolate from a Black sea contaminated sediment with potential to produce alkanes: Plantactinospora alkalitolerans sp. nov.</title>
        <authorList>
            <person name="Carro L."/>
            <person name="Veyisoglu A."/>
            <person name="Guven K."/>
            <person name="Schumann P."/>
            <person name="Klenk H.-P."/>
            <person name="Sahin N."/>
        </authorList>
    </citation>
    <scope>NUCLEOTIDE SEQUENCE [LARGE SCALE GENOMIC DNA]</scope>
    <source>
        <strain evidence="2 3">S1510</strain>
    </source>
</reference>
<keyword evidence="3" id="KW-1185">Reference proteome</keyword>
<organism evidence="2 3">
    <name type="scientific">Plantactinospora alkalitolerans</name>
    <dbReference type="NCBI Taxonomy" id="2789879"/>
    <lineage>
        <taxon>Bacteria</taxon>
        <taxon>Bacillati</taxon>
        <taxon>Actinomycetota</taxon>
        <taxon>Actinomycetes</taxon>
        <taxon>Micromonosporales</taxon>
        <taxon>Micromonosporaceae</taxon>
        <taxon>Plantactinospora</taxon>
    </lineage>
</organism>
<dbReference type="EMBL" id="JADPUN010000139">
    <property type="protein sequence ID" value="MBF9129924.1"/>
    <property type="molecule type" value="Genomic_DNA"/>
</dbReference>
<gene>
    <name evidence="2" type="ORF">I0C86_13265</name>
</gene>
<accession>A0ABS0GVG8</accession>
<protein>
    <submittedName>
        <fullName evidence="2">Nucleotidyltransferase domain-containing protein</fullName>
    </submittedName>
</protein>
<dbReference type="RefSeq" id="WP_196201546.1">
    <property type="nucleotide sequence ID" value="NZ_JADPUN010000139.1"/>
</dbReference>
<evidence type="ECO:0000313" key="3">
    <source>
        <dbReference type="Proteomes" id="UP000638560"/>
    </source>
</evidence>
<sequence>MILDEQYLQWLLDQTLAVVDVPSGAGVVLEGSIAEGFGNASSDIDLLLLYDDEHEYPTMPSILFVDGRRVEVRTRSLRQAREQAELVTRLASRGGAGLPRIPVDLLNRCQRLSRSFPLRGHDVVDRAHRALPADQLPGIVAPWFAHHARQAMRQVVALDAMRQTVEAAAWTRIALTQAAKAWVAAHGETYVESKWLSQQFDRIGEDSAEFAERYWSLTRKGTDDGTMRPGTTQQSARVMAAAELVDDFGVAGCTADSGMIDVIGTPAVTTWAIGTQLHVIRDRRDVFVLSPQAAAVWRSVVAPMPLNDLLRCGGSDPAVVGAIVAEFYRIGLLRLRWRNGAAITIAQPYGAEQPSTPIPSTSLPILGIHGAVRPDDDPPIVALLPLPAQRFAAAGMAHVWSNIMVDNAREDLTGAQANQQWRVAETAGRRMLISACRALLSAYGVSPLPPDSGLIPRLGQLRVIPDELAKAADAIDDSITSADSPASVAAVANSLDEFIRRVREGTGASLFPASFTSADAWDRTIQIGHDWIRVGAYLDSDFPIEEARDVFTTGGVQPHLSGATDVHRA</sequence>
<feature type="domain" description="Polymerase nucleotidyl transferase" evidence="1">
    <location>
        <begin position="24"/>
        <end position="70"/>
    </location>
</feature>
<evidence type="ECO:0000259" key="1">
    <source>
        <dbReference type="Pfam" id="PF01909"/>
    </source>
</evidence>
<evidence type="ECO:0000313" key="2">
    <source>
        <dbReference type="EMBL" id="MBF9129924.1"/>
    </source>
</evidence>
<dbReference type="Proteomes" id="UP000638560">
    <property type="component" value="Unassembled WGS sequence"/>
</dbReference>
<dbReference type="InterPro" id="IPR043519">
    <property type="entry name" value="NT_sf"/>
</dbReference>